<feature type="compositionally biased region" description="Polar residues" evidence="1">
    <location>
        <begin position="486"/>
        <end position="501"/>
    </location>
</feature>
<dbReference type="GeneID" id="92181082"/>
<proteinExistence type="predicted"/>
<feature type="region of interest" description="Disordered" evidence="1">
    <location>
        <begin position="344"/>
        <end position="365"/>
    </location>
</feature>
<feature type="compositionally biased region" description="Acidic residues" evidence="1">
    <location>
        <begin position="504"/>
        <end position="518"/>
    </location>
</feature>
<reference evidence="2 3" key="1">
    <citation type="journal article" date="2024" name="bioRxiv">
        <title>Comparative genomics of Cryptococcus and Kwoniella reveals pathogenesis evolution and contrasting karyotype dynamics via intercentromeric recombination or chromosome fusion.</title>
        <authorList>
            <person name="Coelho M.A."/>
            <person name="David-Palma M."/>
            <person name="Shea T."/>
            <person name="Bowers K."/>
            <person name="McGinley-Smith S."/>
            <person name="Mohammad A.W."/>
            <person name="Gnirke A."/>
            <person name="Yurkov A.M."/>
            <person name="Nowrousian M."/>
            <person name="Sun S."/>
            <person name="Cuomo C.A."/>
            <person name="Heitman J."/>
        </authorList>
    </citation>
    <scope>NUCLEOTIDE SEQUENCE [LARGE SCALE GENOMIC DNA]</scope>
    <source>
        <strain evidence="2 3">CBS 13917</strain>
    </source>
</reference>
<feature type="compositionally biased region" description="Polar residues" evidence="1">
    <location>
        <begin position="96"/>
        <end position="105"/>
    </location>
</feature>
<evidence type="ECO:0000256" key="1">
    <source>
        <dbReference type="SAM" id="MobiDB-lite"/>
    </source>
</evidence>
<feature type="region of interest" description="Disordered" evidence="1">
    <location>
        <begin position="78"/>
        <end position="157"/>
    </location>
</feature>
<feature type="region of interest" description="Disordered" evidence="1">
    <location>
        <begin position="28"/>
        <end position="61"/>
    </location>
</feature>
<evidence type="ECO:0000313" key="2">
    <source>
        <dbReference type="EMBL" id="KAK8853123.1"/>
    </source>
</evidence>
<feature type="compositionally biased region" description="Polar residues" evidence="1">
    <location>
        <begin position="464"/>
        <end position="475"/>
    </location>
</feature>
<organism evidence="2 3">
    <name type="scientific">Kwoniella newhampshirensis</name>
    <dbReference type="NCBI Taxonomy" id="1651941"/>
    <lineage>
        <taxon>Eukaryota</taxon>
        <taxon>Fungi</taxon>
        <taxon>Dikarya</taxon>
        <taxon>Basidiomycota</taxon>
        <taxon>Agaricomycotina</taxon>
        <taxon>Tremellomycetes</taxon>
        <taxon>Tremellales</taxon>
        <taxon>Cryptococcaceae</taxon>
        <taxon>Kwoniella</taxon>
    </lineage>
</organism>
<comment type="caution">
    <text evidence="2">The sequence shown here is derived from an EMBL/GenBank/DDBJ whole genome shotgun (WGS) entry which is preliminary data.</text>
</comment>
<feature type="compositionally biased region" description="Basic and acidic residues" evidence="1">
    <location>
        <begin position="476"/>
        <end position="485"/>
    </location>
</feature>
<dbReference type="Proteomes" id="UP001388673">
    <property type="component" value="Unassembled WGS sequence"/>
</dbReference>
<feature type="region of interest" description="Disordered" evidence="1">
    <location>
        <begin position="386"/>
        <end position="439"/>
    </location>
</feature>
<feature type="compositionally biased region" description="Low complexity" evidence="1">
    <location>
        <begin position="80"/>
        <end position="94"/>
    </location>
</feature>
<dbReference type="EMBL" id="JBCAWK010000007">
    <property type="protein sequence ID" value="KAK8853123.1"/>
    <property type="molecule type" value="Genomic_DNA"/>
</dbReference>
<feature type="region of interest" description="Disordered" evidence="1">
    <location>
        <begin position="463"/>
        <end position="521"/>
    </location>
</feature>
<evidence type="ECO:0008006" key="4">
    <source>
        <dbReference type="Google" id="ProtNLM"/>
    </source>
</evidence>
<sequence>MDSTTADTETHSQPLNLAAATAVDITPFIDPTLTGGSEFFPDPDPDAVIQQEHQQHLDNGAAAPTQEDIDAVIKASLDHAQAQAEAEAQAQAQAHDVSTPTSNDAYPSGEENGQVRGRLPRGGSGKLGEEDNPITDAPIYQAPFSKPERGDDSPFPQNYLFDSRAQFEKWLAGESSWCHFVQRRTTTPDKRSAERLQARIRAHNRALEAMTPEERASAAPFKTRRRNRVSPVLEKVTFTCHHAGSYESKHSTVLPKEKLRLNTKKSVKCACGARIVLSENQSGECRVVYHWKHEGHDPFAEVETQGGRLPKVIDDWLNTQIEEGKTLDDIRKVLNMTEEEKESYLQKVAADPSAEDPAKPPALALSQKVKYPDLYNRYRKLKGPVKDNKVLRGTMKRTASGTAKRSESRGASGVIGDGAEEEQGQDHIGSGSGEGGASKRVATDALVSLDRYRSLADVHFLGQPSASASEPTQNEELSHGHDTNDTKTGSARATQLDPNTIGNGEEENPGAGDEEGEGEHDFSQLAAAASNEGLARALLALPSAGGLRDDDGHEMSLEEAMRRMADDVGVVEEVPGMGI</sequence>
<dbReference type="AlphaFoldDB" id="A0AAW0YXY3"/>
<dbReference type="RefSeq" id="XP_066802309.1">
    <property type="nucleotide sequence ID" value="XM_066946930.1"/>
</dbReference>
<protein>
    <recommendedName>
        <fullName evidence="4">HMG box domain-containing protein</fullName>
    </recommendedName>
</protein>
<keyword evidence="3" id="KW-1185">Reference proteome</keyword>
<accession>A0AAW0YXY3</accession>
<gene>
    <name evidence="2" type="ORF">IAR55_003824</name>
</gene>
<dbReference type="KEGG" id="kne:92181082"/>
<name>A0AAW0YXY3_9TREE</name>
<evidence type="ECO:0000313" key="3">
    <source>
        <dbReference type="Proteomes" id="UP001388673"/>
    </source>
</evidence>